<dbReference type="SUPFAM" id="SSF49785">
    <property type="entry name" value="Galactose-binding domain-like"/>
    <property type="match status" value="1"/>
</dbReference>
<dbReference type="SMART" id="SM01038">
    <property type="entry name" value="Bgal_small_N"/>
    <property type="match status" value="1"/>
</dbReference>
<dbReference type="AlphaFoldDB" id="A0A3E4R4E7"/>
<gene>
    <name evidence="15" type="ORF">DXC80_08950</name>
</gene>
<evidence type="ECO:0000313" key="16">
    <source>
        <dbReference type="Proteomes" id="UP000260795"/>
    </source>
</evidence>
<evidence type="ECO:0000256" key="11">
    <source>
        <dbReference type="ARBA" id="ARBA00032230"/>
    </source>
</evidence>
<dbReference type="Gene3D" id="2.70.98.10">
    <property type="match status" value="1"/>
</dbReference>
<dbReference type="InterPro" id="IPR017853">
    <property type="entry name" value="GH"/>
</dbReference>
<comment type="caution">
    <text evidence="15">The sequence shown here is derived from an EMBL/GenBank/DDBJ whole genome shotgun (WGS) entry which is preliminary data.</text>
</comment>
<dbReference type="InterPro" id="IPR013320">
    <property type="entry name" value="ConA-like_dom_sf"/>
</dbReference>
<dbReference type="Proteomes" id="UP000260795">
    <property type="component" value="Unassembled WGS sequence"/>
</dbReference>
<dbReference type="InterPro" id="IPR006102">
    <property type="entry name" value="Ig-like_GH2"/>
</dbReference>
<evidence type="ECO:0000256" key="2">
    <source>
        <dbReference type="ARBA" id="ARBA00001913"/>
    </source>
</evidence>
<dbReference type="PANTHER" id="PTHR46323:SF2">
    <property type="entry name" value="BETA-GALACTOSIDASE"/>
    <property type="match status" value="1"/>
</dbReference>
<dbReference type="InterPro" id="IPR032312">
    <property type="entry name" value="LacZ_4"/>
</dbReference>
<sequence>MKKILLQLWLATLCIQSYSQNKPFLEDISWYINNLSVFEKGQEEGRAWYMTENSISLNGKWKFYWCDTPEGIPGQFFNVNFSDKQWKEIEVPSNWEMQGYGDKLFRNVSAPFQVNPPHVPKEYNPTGLYRRTFKTPSGWSGEEQVFLRLEKVASASFVWVNGCEVGYNEGAQEPAEYNITSYLKPGENTLAVCVLKYSDGYYLEGQDYWRLAGIFDDVWLYATPAVRIFDWQVITEFDETYTDSQLKVRVKIKDYLNKQGGKYGLKAYLKDKTGKKICNFSATPFEMDAAEKTIPLHTLVQNPRKWTAETPELYTLCLELSDHAGLLKDKIETVVGFKKTEIKEGVFYLNGVPLKVNAQNSHMQHPEWGHTMDEATIRKDFELLKQFNFNAVRTSHYPPVNKYLELANEYGLYIIDEVGNEAHASEWISNLPEYEEMYRERCRRMVLRDRNHPCVLFWSAGNESGEGVNITHTVEEGKSLDPTRFWMYGGNAFSHSAEDIIGPRYPTPMELEVQVGIGIGNNSRPSFMDEYLSVAGNGGGALDDYWETVYRHPRLMGGAIWDFVSPGLTERVRQVNDLSPSHTPAHLMGNARLVKEGKNMVLDLNGNDQWVEVYRSDNVELTGNELTLTCKVYPRKLISSCGSLITKGNYQFGLQQRGKDKLEFYIYTDKRYSVYASLPTDWEYNWHQVTGLYDGSSITLYIDGVEKASAQASGNIRNFPYPVNIGRNAEAHGQETSVYICDARIDEVGIFAKAQPSFFCPEEAVLWLDFEQETEKGTFYSYGIGARTYGSIWPDRSVQPEMWQMKKTVQPLSFSLSDAAKGVVELWNRNHYTNASRYAIRWELKEDDKVIQSGDLELSTAPLSRELIHVPYKKPSLTPGKEYRLMFHGVLKKDELWAKAGHEVAWDELELPWSLPCSSEEKLQSIPSYSLSEKELLISGKDFKYIFNRTDGQLTSMVVQGMELLGSPIRLNLWRAPLANELDNWNASSARSSNWKEGYGYTVATEMYSTGIDRLTHQPLSFSVSETTKGVHIHIVDAELMGKGEKEKKDLYIEGIQNNGIISHYEYIVNGEGMIEIRHILKPEGKMPLWFPRIGLTLTVSDALDQVKWYGRGPQENYPDRKTGYPTGIYSSTVQDMYEPYLMPQDYGLRTDVRWLQLTADKGIGLQIKMDEWFNFNIYPYSTDNLTKAMYTYQLQKQNSITLNLDYATTGVGCTARGVFGAYKAMPQEYRRTISIRPMIK</sequence>
<evidence type="ECO:0000256" key="10">
    <source>
        <dbReference type="ARBA" id="ARBA00023295"/>
    </source>
</evidence>
<keyword evidence="6" id="KW-0732">Signal</keyword>
<evidence type="ECO:0000256" key="7">
    <source>
        <dbReference type="ARBA" id="ARBA00022801"/>
    </source>
</evidence>
<dbReference type="SUPFAM" id="SSF74650">
    <property type="entry name" value="Galactose mutarotase-like"/>
    <property type="match status" value="1"/>
</dbReference>
<evidence type="ECO:0000256" key="12">
    <source>
        <dbReference type="RuleBase" id="RU361154"/>
    </source>
</evidence>
<dbReference type="InterPro" id="IPR006104">
    <property type="entry name" value="Glyco_hydro_2_N"/>
</dbReference>
<dbReference type="SUPFAM" id="SSF51445">
    <property type="entry name" value="(Trans)glycosidases"/>
    <property type="match status" value="1"/>
</dbReference>
<dbReference type="PROSITE" id="PS00719">
    <property type="entry name" value="GLYCOSYL_HYDROL_F2_1"/>
    <property type="match status" value="1"/>
</dbReference>
<proteinExistence type="inferred from homology"/>
<dbReference type="PRINTS" id="PR00132">
    <property type="entry name" value="GLHYDRLASE2"/>
</dbReference>
<dbReference type="Gene3D" id="2.60.120.260">
    <property type="entry name" value="Galactose-binding domain-like"/>
    <property type="match status" value="1"/>
</dbReference>
<dbReference type="Pfam" id="PF16353">
    <property type="entry name" value="LacZ_4"/>
    <property type="match status" value="1"/>
</dbReference>
<dbReference type="SUPFAM" id="SSF49303">
    <property type="entry name" value="beta-Galactosidase/glucuronidase domain"/>
    <property type="match status" value="2"/>
</dbReference>
<comment type="cofactor">
    <cofactor evidence="2">
        <name>Ca(2+)</name>
        <dbReference type="ChEBI" id="CHEBI:29108"/>
    </cofactor>
</comment>
<dbReference type="GO" id="GO:0030246">
    <property type="term" value="F:carbohydrate binding"/>
    <property type="evidence" value="ECO:0007669"/>
    <property type="project" value="InterPro"/>
</dbReference>
<dbReference type="Pfam" id="PF00703">
    <property type="entry name" value="Glyco_hydro_2"/>
    <property type="match status" value="1"/>
</dbReference>
<dbReference type="InterPro" id="IPR011013">
    <property type="entry name" value="Gal_mutarotase_sf_dom"/>
</dbReference>
<evidence type="ECO:0000256" key="4">
    <source>
        <dbReference type="ARBA" id="ARBA00011245"/>
    </source>
</evidence>
<evidence type="ECO:0000256" key="6">
    <source>
        <dbReference type="ARBA" id="ARBA00022729"/>
    </source>
</evidence>
<dbReference type="Gene3D" id="2.60.40.10">
    <property type="entry name" value="Immunoglobulins"/>
    <property type="match status" value="2"/>
</dbReference>
<dbReference type="Gene3D" id="3.20.20.80">
    <property type="entry name" value="Glycosidases"/>
    <property type="match status" value="1"/>
</dbReference>
<dbReference type="InterPro" id="IPR050347">
    <property type="entry name" value="Bact_Beta-galactosidase"/>
</dbReference>
<dbReference type="GO" id="GO:0005990">
    <property type="term" value="P:lactose catabolic process"/>
    <property type="evidence" value="ECO:0007669"/>
    <property type="project" value="TreeGrafter"/>
</dbReference>
<dbReference type="SUPFAM" id="SSF49899">
    <property type="entry name" value="Concanavalin A-like lectins/glucanases"/>
    <property type="match status" value="1"/>
</dbReference>
<dbReference type="InterPro" id="IPR023230">
    <property type="entry name" value="Glyco_hydro_2_CS"/>
</dbReference>
<dbReference type="PANTHER" id="PTHR46323">
    <property type="entry name" value="BETA-GALACTOSIDASE"/>
    <property type="match status" value="1"/>
</dbReference>
<dbReference type="InterPro" id="IPR004199">
    <property type="entry name" value="B-gal_small/dom_5"/>
</dbReference>
<comment type="similarity">
    <text evidence="3 12">Belongs to the glycosyl hydrolase 2 family.</text>
</comment>
<dbReference type="RefSeq" id="WP_117681088.1">
    <property type="nucleotide sequence ID" value="NZ_QSRK01000011.1"/>
</dbReference>
<name>A0A3E4R4E7_BACUN</name>
<dbReference type="Pfam" id="PF13385">
    <property type="entry name" value="Laminin_G_3"/>
    <property type="match status" value="1"/>
</dbReference>
<comment type="subunit">
    <text evidence="4">Monomer.</text>
</comment>
<dbReference type="Gene3D" id="2.60.120.200">
    <property type="match status" value="1"/>
</dbReference>
<keyword evidence="8" id="KW-0106">Calcium</keyword>
<dbReference type="InterPro" id="IPR036156">
    <property type="entry name" value="Beta-gal/glucu_dom_sf"/>
</dbReference>
<dbReference type="InterPro" id="IPR006103">
    <property type="entry name" value="Glyco_hydro_2_cat"/>
</dbReference>
<keyword evidence="10 12" id="KW-0326">Glycosidase</keyword>
<dbReference type="GO" id="GO:0004565">
    <property type="term" value="F:beta-galactosidase activity"/>
    <property type="evidence" value="ECO:0007669"/>
    <property type="project" value="UniProtKB-EC"/>
</dbReference>
<protein>
    <recommendedName>
        <fullName evidence="5 12">Beta-galactosidase</fullName>
        <ecNumber evidence="5 12">3.2.1.23</ecNumber>
    </recommendedName>
    <alternativeName>
        <fullName evidence="11 12">Lactase</fullName>
    </alternativeName>
</protein>
<reference evidence="15 16" key="1">
    <citation type="submission" date="2018-08" db="EMBL/GenBank/DDBJ databases">
        <title>A genome reference for cultivated species of the human gut microbiota.</title>
        <authorList>
            <person name="Zou Y."/>
            <person name="Xue W."/>
            <person name="Luo G."/>
        </authorList>
    </citation>
    <scope>NUCLEOTIDE SEQUENCE [LARGE SCALE GENOMIC DNA]</scope>
    <source>
        <strain evidence="15 16">TF08-13</strain>
    </source>
</reference>
<dbReference type="InterPro" id="IPR013783">
    <property type="entry name" value="Ig-like_fold"/>
</dbReference>
<dbReference type="InterPro" id="IPR006101">
    <property type="entry name" value="Glyco_hydro_2"/>
</dbReference>
<evidence type="ECO:0000256" key="9">
    <source>
        <dbReference type="ARBA" id="ARBA00023157"/>
    </source>
</evidence>
<organism evidence="15 16">
    <name type="scientific">Bacteroides uniformis</name>
    <dbReference type="NCBI Taxonomy" id="820"/>
    <lineage>
        <taxon>Bacteria</taxon>
        <taxon>Pseudomonadati</taxon>
        <taxon>Bacteroidota</taxon>
        <taxon>Bacteroidia</taxon>
        <taxon>Bacteroidales</taxon>
        <taxon>Bacteroidaceae</taxon>
        <taxon>Bacteroides</taxon>
    </lineage>
</organism>
<dbReference type="GO" id="GO:0009341">
    <property type="term" value="C:beta-galactosidase complex"/>
    <property type="evidence" value="ECO:0007669"/>
    <property type="project" value="InterPro"/>
</dbReference>
<dbReference type="InterPro" id="IPR006558">
    <property type="entry name" value="LamG-like"/>
</dbReference>
<feature type="domain" description="Beta galactosidase small chain/" evidence="14">
    <location>
        <begin position="937"/>
        <end position="1237"/>
    </location>
</feature>
<dbReference type="EC" id="3.2.1.23" evidence="5 12"/>
<dbReference type="EMBL" id="QSRK01000011">
    <property type="protein sequence ID" value="RGL14157.1"/>
    <property type="molecule type" value="Genomic_DNA"/>
</dbReference>
<evidence type="ECO:0000259" key="14">
    <source>
        <dbReference type="SMART" id="SM01038"/>
    </source>
</evidence>
<keyword evidence="7 12" id="KW-0378">Hydrolase</keyword>
<dbReference type="InterPro" id="IPR008979">
    <property type="entry name" value="Galactose-bd-like_sf"/>
</dbReference>
<feature type="domain" description="LamG-like jellyroll fold" evidence="13">
    <location>
        <begin position="624"/>
        <end position="758"/>
    </location>
</feature>
<dbReference type="Pfam" id="PF02837">
    <property type="entry name" value="Glyco_hydro_2_N"/>
    <property type="match status" value="1"/>
</dbReference>
<evidence type="ECO:0000313" key="15">
    <source>
        <dbReference type="EMBL" id="RGL14157.1"/>
    </source>
</evidence>
<evidence type="ECO:0000256" key="1">
    <source>
        <dbReference type="ARBA" id="ARBA00001412"/>
    </source>
</evidence>
<dbReference type="InterPro" id="IPR014718">
    <property type="entry name" value="GH-type_carb-bd"/>
</dbReference>
<dbReference type="PROSITE" id="PS00608">
    <property type="entry name" value="GLYCOSYL_HYDROL_F2_2"/>
    <property type="match status" value="1"/>
</dbReference>
<accession>A0A3E4R4E7</accession>
<dbReference type="InterPro" id="IPR023232">
    <property type="entry name" value="Glyco_hydro_2_AS"/>
</dbReference>
<evidence type="ECO:0000256" key="5">
    <source>
        <dbReference type="ARBA" id="ARBA00012756"/>
    </source>
</evidence>
<dbReference type="SMART" id="SM00560">
    <property type="entry name" value="LamGL"/>
    <property type="match status" value="1"/>
</dbReference>
<evidence type="ECO:0000259" key="13">
    <source>
        <dbReference type="SMART" id="SM00560"/>
    </source>
</evidence>
<evidence type="ECO:0000256" key="3">
    <source>
        <dbReference type="ARBA" id="ARBA00007401"/>
    </source>
</evidence>
<dbReference type="Pfam" id="PF02836">
    <property type="entry name" value="Glyco_hydro_2_C"/>
    <property type="match status" value="1"/>
</dbReference>
<keyword evidence="9" id="KW-1015">Disulfide bond</keyword>
<evidence type="ECO:0000256" key="8">
    <source>
        <dbReference type="ARBA" id="ARBA00022837"/>
    </source>
</evidence>
<comment type="catalytic activity">
    <reaction evidence="1 12">
        <text>Hydrolysis of terminal non-reducing beta-D-galactose residues in beta-D-galactosides.</text>
        <dbReference type="EC" id="3.2.1.23"/>
    </reaction>
</comment>
<dbReference type="Pfam" id="PF02929">
    <property type="entry name" value="Bgal_small_N"/>
    <property type="match status" value="1"/>
</dbReference>